<protein>
    <recommendedName>
        <fullName evidence="1">KaiB domain-containing protein</fullName>
    </recommendedName>
</protein>
<dbReference type="PANTHER" id="PTHR41709:SF2">
    <property type="entry name" value="CIRCADIAN CLOCK PROTEIN KAIB2"/>
    <property type="match status" value="1"/>
</dbReference>
<evidence type="ECO:0000313" key="3">
    <source>
        <dbReference type="Proteomes" id="UP000632273"/>
    </source>
</evidence>
<sequence length="101" mass="10794">MIGQRPITRMELKLFVAGDGPRSRQAIETIQGICDEHLAGRCKLTIIDLQQHPEEADKENIVALPTLLKVAPLPVCRLIGALAVKSRVLAGLGIDAGGTTT</sequence>
<dbReference type="EMBL" id="BMHT01000005">
    <property type="protein sequence ID" value="GGF15149.1"/>
    <property type="molecule type" value="Genomic_DNA"/>
</dbReference>
<gene>
    <name evidence="2" type="ORF">GCM10011383_28010</name>
</gene>
<accession>A0ABQ1UBG0</accession>
<dbReference type="SMART" id="SM01248">
    <property type="entry name" value="KaiB"/>
    <property type="match status" value="1"/>
</dbReference>
<comment type="caution">
    <text evidence="2">The sequence shown here is derived from an EMBL/GenBank/DDBJ whole genome shotgun (WGS) entry which is preliminary data.</text>
</comment>
<dbReference type="InterPro" id="IPR036249">
    <property type="entry name" value="Thioredoxin-like_sf"/>
</dbReference>
<evidence type="ECO:0000259" key="1">
    <source>
        <dbReference type="SMART" id="SM01248"/>
    </source>
</evidence>
<keyword evidence="3" id="KW-1185">Reference proteome</keyword>
<dbReference type="InterPro" id="IPR039022">
    <property type="entry name" value="KaiB-like"/>
</dbReference>
<reference evidence="3" key="1">
    <citation type="journal article" date="2019" name="Int. J. Syst. Evol. Microbiol.">
        <title>The Global Catalogue of Microorganisms (GCM) 10K type strain sequencing project: providing services to taxonomists for standard genome sequencing and annotation.</title>
        <authorList>
            <consortium name="The Broad Institute Genomics Platform"/>
            <consortium name="The Broad Institute Genome Sequencing Center for Infectious Disease"/>
            <person name="Wu L."/>
            <person name="Ma J."/>
        </authorList>
    </citation>
    <scope>NUCLEOTIDE SEQUENCE [LARGE SCALE GENOMIC DNA]</scope>
    <source>
        <strain evidence="3">CGMCC 1.15197</strain>
    </source>
</reference>
<dbReference type="Proteomes" id="UP000632273">
    <property type="component" value="Unassembled WGS sequence"/>
</dbReference>
<dbReference type="SUPFAM" id="SSF52833">
    <property type="entry name" value="Thioredoxin-like"/>
    <property type="match status" value="1"/>
</dbReference>
<dbReference type="PANTHER" id="PTHR41709">
    <property type="entry name" value="KAIB-LIKE PROTEIN 1"/>
    <property type="match status" value="1"/>
</dbReference>
<dbReference type="CDD" id="cd02978">
    <property type="entry name" value="KaiB_like"/>
    <property type="match status" value="1"/>
</dbReference>
<evidence type="ECO:0000313" key="2">
    <source>
        <dbReference type="EMBL" id="GGF15149.1"/>
    </source>
</evidence>
<proteinExistence type="predicted"/>
<organism evidence="2 3">
    <name type="scientific">Hymenobacter cavernae</name>
    <dbReference type="NCBI Taxonomy" id="2044852"/>
    <lineage>
        <taxon>Bacteria</taxon>
        <taxon>Pseudomonadati</taxon>
        <taxon>Bacteroidota</taxon>
        <taxon>Cytophagia</taxon>
        <taxon>Cytophagales</taxon>
        <taxon>Hymenobacteraceae</taxon>
        <taxon>Hymenobacter</taxon>
    </lineage>
</organism>
<dbReference type="Pfam" id="PF07689">
    <property type="entry name" value="KaiB"/>
    <property type="match status" value="1"/>
</dbReference>
<name>A0ABQ1UBG0_9BACT</name>
<dbReference type="Gene3D" id="3.40.30.10">
    <property type="entry name" value="Glutaredoxin"/>
    <property type="match status" value="1"/>
</dbReference>
<dbReference type="InterPro" id="IPR011649">
    <property type="entry name" value="KaiB_domain"/>
</dbReference>
<feature type="domain" description="KaiB" evidence="1">
    <location>
        <begin position="13"/>
        <end position="94"/>
    </location>
</feature>